<protein>
    <submittedName>
        <fullName evidence="2">Uncharacterized protein</fullName>
    </submittedName>
</protein>
<name>A0A8X6IQ28_NEPPI</name>
<dbReference type="AlphaFoldDB" id="A0A8X6IQ28"/>
<reference evidence="2" key="1">
    <citation type="submission" date="2020-08" db="EMBL/GenBank/DDBJ databases">
        <title>Multicomponent nature underlies the extraordinary mechanical properties of spider dragline silk.</title>
        <authorList>
            <person name="Kono N."/>
            <person name="Nakamura H."/>
            <person name="Mori M."/>
            <person name="Yoshida Y."/>
            <person name="Ohtoshi R."/>
            <person name="Malay A.D."/>
            <person name="Moran D.A.P."/>
            <person name="Tomita M."/>
            <person name="Numata K."/>
            <person name="Arakawa K."/>
        </authorList>
    </citation>
    <scope>NUCLEOTIDE SEQUENCE</scope>
</reference>
<feature type="region of interest" description="Disordered" evidence="1">
    <location>
        <begin position="33"/>
        <end position="94"/>
    </location>
</feature>
<feature type="compositionally biased region" description="Low complexity" evidence="1">
    <location>
        <begin position="82"/>
        <end position="94"/>
    </location>
</feature>
<evidence type="ECO:0000256" key="1">
    <source>
        <dbReference type="SAM" id="MobiDB-lite"/>
    </source>
</evidence>
<keyword evidence="3" id="KW-1185">Reference proteome</keyword>
<gene>
    <name evidence="2" type="ORF">NPIL_116531</name>
</gene>
<evidence type="ECO:0000313" key="3">
    <source>
        <dbReference type="Proteomes" id="UP000887013"/>
    </source>
</evidence>
<proteinExistence type="predicted"/>
<dbReference type="Proteomes" id="UP000887013">
    <property type="component" value="Unassembled WGS sequence"/>
</dbReference>
<sequence>MCATINKTIVQSKITEHELPSAASYRELQEDLFLSTSSSSETSSPPSNQEYTPTIDQEIIPHQPQPLQFKQIPAKEENDTQNPSPHNSSPKSPL</sequence>
<evidence type="ECO:0000313" key="2">
    <source>
        <dbReference type="EMBL" id="GFS55328.1"/>
    </source>
</evidence>
<organism evidence="2 3">
    <name type="scientific">Nephila pilipes</name>
    <name type="common">Giant wood spider</name>
    <name type="synonym">Nephila maculata</name>
    <dbReference type="NCBI Taxonomy" id="299642"/>
    <lineage>
        <taxon>Eukaryota</taxon>
        <taxon>Metazoa</taxon>
        <taxon>Ecdysozoa</taxon>
        <taxon>Arthropoda</taxon>
        <taxon>Chelicerata</taxon>
        <taxon>Arachnida</taxon>
        <taxon>Araneae</taxon>
        <taxon>Araneomorphae</taxon>
        <taxon>Entelegynae</taxon>
        <taxon>Araneoidea</taxon>
        <taxon>Nephilidae</taxon>
        <taxon>Nephila</taxon>
    </lineage>
</organism>
<feature type="compositionally biased region" description="Low complexity" evidence="1">
    <location>
        <begin position="35"/>
        <end position="47"/>
    </location>
</feature>
<dbReference type="EMBL" id="BMAW01046432">
    <property type="protein sequence ID" value="GFS55328.1"/>
    <property type="molecule type" value="Genomic_DNA"/>
</dbReference>
<comment type="caution">
    <text evidence="2">The sequence shown here is derived from an EMBL/GenBank/DDBJ whole genome shotgun (WGS) entry which is preliminary data.</text>
</comment>
<accession>A0A8X6IQ28</accession>